<evidence type="ECO:0000256" key="5">
    <source>
        <dbReference type="ARBA" id="ARBA00022801"/>
    </source>
</evidence>
<comment type="subcellular location">
    <subcellularLocation>
        <location evidence="2">Cell membrane</location>
    </subcellularLocation>
</comment>
<comment type="caution">
    <text evidence="15">The sequence shown here is derived from an EMBL/GenBank/DDBJ whole genome shotgun (WGS) entry which is preliminary data.</text>
</comment>
<evidence type="ECO:0000256" key="4">
    <source>
        <dbReference type="ARBA" id="ARBA00022475"/>
    </source>
</evidence>
<evidence type="ECO:0000256" key="13">
    <source>
        <dbReference type="ARBA" id="ARBA00043078"/>
    </source>
</evidence>
<evidence type="ECO:0000256" key="3">
    <source>
        <dbReference type="ARBA" id="ARBA00012780"/>
    </source>
</evidence>
<evidence type="ECO:0000256" key="6">
    <source>
        <dbReference type="ARBA" id="ARBA00023136"/>
    </source>
</evidence>
<keyword evidence="6" id="KW-0472">Membrane</keyword>
<comment type="catalytic activity">
    <reaction evidence="1">
        <text>Hydrolysis of (1-&gt;3)-beta-D-glucosidic linkages in (1-&gt;3)-beta-D-glucans.</text>
        <dbReference type="EC" id="3.2.1.39"/>
    </reaction>
</comment>
<dbReference type="AlphaFoldDB" id="A0A3F2S275"/>
<evidence type="ECO:0000256" key="8">
    <source>
        <dbReference type="ARBA" id="ARBA00023277"/>
    </source>
</evidence>
<dbReference type="PANTHER" id="PTHR16631">
    <property type="entry name" value="GLUCAN 1,3-BETA-GLUCOSIDASE"/>
    <property type="match status" value="1"/>
</dbReference>
<dbReference type="GO" id="GO:0005886">
    <property type="term" value="C:plasma membrane"/>
    <property type="evidence" value="ECO:0007669"/>
    <property type="project" value="UniProtKB-SubCell"/>
</dbReference>
<evidence type="ECO:0000313" key="16">
    <source>
        <dbReference type="Proteomes" id="UP000277300"/>
    </source>
</evidence>
<sequence>MTTELWQQAEIDNAVAAVINNPADGVKLGTVQRITKYLDSSYGAQMATFSAHLDMLGVNVYPLFSNGYHSASPTAILDSQWNAVTAKFPASQLLLTFPTARDPPTLSPNVKPSISDSINRCKAAAKWVPTDKDDSLKFWFDIFDRRPDDNSMDVELEKPFGIYTYHRTHCDYGKHSKYKYTVADGCLKEHLDSHAECNCGTLDDAYCYVFIDYDDPYASCYIDA</sequence>
<evidence type="ECO:0000313" key="15">
    <source>
        <dbReference type="EMBL" id="RLN68789.1"/>
    </source>
</evidence>
<dbReference type="GO" id="GO:0042973">
    <property type="term" value="F:glucan endo-1,3-beta-D-glucosidase activity"/>
    <property type="evidence" value="ECO:0007669"/>
    <property type="project" value="UniProtKB-EC"/>
</dbReference>
<dbReference type="EMBL" id="MBDO02000010">
    <property type="protein sequence ID" value="RLN68789.1"/>
    <property type="molecule type" value="Genomic_DNA"/>
</dbReference>
<name>A0A3F2S275_9STRA</name>
<accession>A0A3F2S275</accession>
<proteinExistence type="predicted"/>
<keyword evidence="9" id="KW-0961">Cell wall biogenesis/degradation</keyword>
<dbReference type="SUPFAM" id="SSF51445">
    <property type="entry name" value="(Trans)glycosidases"/>
    <property type="match status" value="1"/>
</dbReference>
<keyword evidence="8" id="KW-0119">Carbohydrate metabolism</keyword>
<evidence type="ECO:0000256" key="9">
    <source>
        <dbReference type="ARBA" id="ARBA00023316"/>
    </source>
</evidence>
<keyword evidence="10" id="KW-0624">Polysaccharide degradation</keyword>
<evidence type="ECO:0000256" key="12">
    <source>
        <dbReference type="ARBA" id="ARBA00042373"/>
    </source>
</evidence>
<dbReference type="Proteomes" id="UP000284657">
    <property type="component" value="Unassembled WGS sequence"/>
</dbReference>
<dbReference type="InterPro" id="IPR050732">
    <property type="entry name" value="Beta-glucan_modifiers"/>
</dbReference>
<evidence type="ECO:0000313" key="14">
    <source>
        <dbReference type="EMBL" id="RLN53011.1"/>
    </source>
</evidence>
<evidence type="ECO:0000256" key="1">
    <source>
        <dbReference type="ARBA" id="ARBA00000382"/>
    </source>
</evidence>
<keyword evidence="7" id="KW-0325">Glycoprotein</keyword>
<dbReference type="GO" id="GO:0000272">
    <property type="term" value="P:polysaccharide catabolic process"/>
    <property type="evidence" value="ECO:0007669"/>
    <property type="project" value="UniProtKB-KW"/>
</dbReference>
<evidence type="ECO:0000256" key="2">
    <source>
        <dbReference type="ARBA" id="ARBA00004236"/>
    </source>
</evidence>
<evidence type="ECO:0000256" key="11">
    <source>
        <dbReference type="ARBA" id="ARBA00037649"/>
    </source>
</evidence>
<keyword evidence="4" id="KW-1003">Cell membrane</keyword>
<comment type="function">
    <text evidence="11">Glucanases play a role in cell expansion during growth, in cell-cell fusion during mating, and in spore release during sporulation. This enzyme may be involved in beta-glucan degradation. Active on laminarin and lichenan.</text>
</comment>
<dbReference type="EC" id="3.2.1.39" evidence="3"/>
<organism evidence="15 16">
    <name type="scientific">Phytophthora kernoviae</name>
    <dbReference type="NCBI Taxonomy" id="325452"/>
    <lineage>
        <taxon>Eukaryota</taxon>
        <taxon>Sar</taxon>
        <taxon>Stramenopiles</taxon>
        <taxon>Oomycota</taxon>
        <taxon>Peronosporomycetes</taxon>
        <taxon>Peronosporales</taxon>
        <taxon>Peronosporaceae</taxon>
        <taxon>Phytophthora</taxon>
    </lineage>
</organism>
<keyword evidence="5" id="KW-0378">Hydrolase</keyword>
<evidence type="ECO:0000256" key="10">
    <source>
        <dbReference type="ARBA" id="ARBA00023326"/>
    </source>
</evidence>
<dbReference type="Proteomes" id="UP000277300">
    <property type="component" value="Unassembled WGS sequence"/>
</dbReference>
<evidence type="ECO:0000313" key="17">
    <source>
        <dbReference type="Proteomes" id="UP000284657"/>
    </source>
</evidence>
<dbReference type="PANTHER" id="PTHR16631:SF17">
    <property type="entry name" value="GLUCAN ENDO-1,3-BETA-GLUCOSIDASE BTGC"/>
    <property type="match status" value="1"/>
</dbReference>
<dbReference type="InterPro" id="IPR017853">
    <property type="entry name" value="GH"/>
</dbReference>
<reference evidence="16 17" key="1">
    <citation type="submission" date="2018-07" db="EMBL/GenBank/DDBJ databases">
        <title>Genome sequencing of oomycete isolates from Chile give support for New Zealand origin for Phytophthora kernoviae and make available the first Nothophytophthora sp. genome.</title>
        <authorList>
            <person name="Studholme D.J."/>
            <person name="Sanfuentes E."/>
            <person name="Panda P."/>
            <person name="Hill R."/>
            <person name="Sambles C."/>
            <person name="Grant M."/>
            <person name="Williams N.M."/>
            <person name="Mcdougal R.L."/>
        </authorList>
    </citation>
    <scope>NUCLEOTIDE SEQUENCE [LARGE SCALE GENOMIC DNA]</scope>
    <source>
        <strain evidence="15">Chile6</strain>
        <strain evidence="14">Chile7</strain>
    </source>
</reference>
<dbReference type="GO" id="GO:0071555">
    <property type="term" value="P:cell wall organization"/>
    <property type="evidence" value="ECO:0007669"/>
    <property type="project" value="UniProtKB-KW"/>
</dbReference>
<evidence type="ECO:0000256" key="7">
    <source>
        <dbReference type="ARBA" id="ARBA00023180"/>
    </source>
</evidence>
<protein>
    <recommendedName>
        <fullName evidence="3">glucan endo-1,3-beta-D-glucosidase</fullName>
        <ecNumber evidence="3">3.2.1.39</ecNumber>
    </recommendedName>
    <alternativeName>
        <fullName evidence="13">Endo-1,3-beta-glucanase btgC</fullName>
    </alternativeName>
    <alternativeName>
        <fullName evidence="12">Laminarinase btgC</fullName>
    </alternativeName>
</protein>
<dbReference type="EMBL" id="MBAD02001618">
    <property type="protein sequence ID" value="RLN53011.1"/>
    <property type="molecule type" value="Genomic_DNA"/>
</dbReference>
<dbReference type="OrthoDB" id="4082933at2759"/>
<gene>
    <name evidence="14" type="ORF">BBJ29_003005</name>
    <name evidence="15" type="ORF">BBP00_00000837</name>
</gene>